<feature type="binding site" evidence="8">
    <location>
        <position position="35"/>
    </location>
    <ligand>
        <name>FMN</name>
        <dbReference type="ChEBI" id="CHEBI:58210"/>
        <note>ligand shared between dimeric partners</note>
    </ligand>
</feature>
<dbReference type="EMBL" id="PIQF01000001">
    <property type="protein sequence ID" value="RUO77606.1"/>
    <property type="molecule type" value="Genomic_DNA"/>
</dbReference>
<evidence type="ECO:0000256" key="6">
    <source>
        <dbReference type="ARBA" id="ARBA00023027"/>
    </source>
</evidence>
<evidence type="ECO:0000256" key="5">
    <source>
        <dbReference type="ARBA" id="ARBA00023002"/>
    </source>
</evidence>
<evidence type="ECO:0000256" key="3">
    <source>
        <dbReference type="ARBA" id="ARBA00022643"/>
    </source>
</evidence>
<keyword evidence="4 7" id="KW-0521">NADP</keyword>
<evidence type="ECO:0000256" key="2">
    <source>
        <dbReference type="ARBA" id="ARBA00022630"/>
    </source>
</evidence>
<keyword evidence="6 7" id="KW-0520">NAD</keyword>
<dbReference type="Gene3D" id="3.40.109.10">
    <property type="entry name" value="NADH Oxidase"/>
    <property type="match status" value="1"/>
</dbReference>
<dbReference type="Proteomes" id="UP000287908">
    <property type="component" value="Unassembled WGS sequence"/>
</dbReference>
<evidence type="ECO:0000256" key="4">
    <source>
        <dbReference type="ARBA" id="ARBA00022857"/>
    </source>
</evidence>
<keyword evidence="2 7" id="KW-0285">Flavoprotein</keyword>
<accession>A0A432ZHY5</accession>
<feature type="binding site" evidence="8">
    <location>
        <position position="39"/>
    </location>
    <ligand>
        <name>FMN</name>
        <dbReference type="ChEBI" id="CHEBI:58210"/>
        <note>ligand shared between dimeric partners</note>
    </ligand>
</feature>
<comment type="caution">
    <text evidence="10">The sequence shown here is derived from an EMBL/GenBank/DDBJ whole genome shotgun (WGS) entry which is preliminary data.</text>
</comment>
<evidence type="ECO:0000259" key="9">
    <source>
        <dbReference type="Pfam" id="PF00881"/>
    </source>
</evidence>
<dbReference type="PANTHER" id="PTHR43821">
    <property type="entry name" value="NAD(P)H NITROREDUCTASE YDJA-RELATED"/>
    <property type="match status" value="1"/>
</dbReference>
<proteinExistence type="inferred from homology"/>
<feature type="binding site" description="in other chain" evidence="8">
    <location>
        <begin position="131"/>
        <end position="133"/>
    </location>
    <ligand>
        <name>FMN</name>
        <dbReference type="ChEBI" id="CHEBI:58210"/>
        <note>ligand shared between dimeric partners</note>
    </ligand>
</feature>
<dbReference type="InterPro" id="IPR000415">
    <property type="entry name" value="Nitroreductase-like"/>
</dbReference>
<gene>
    <name evidence="10" type="ORF">CWI81_03775</name>
</gene>
<dbReference type="AlphaFoldDB" id="A0A432ZHY5"/>
<evidence type="ECO:0000256" key="1">
    <source>
        <dbReference type="ARBA" id="ARBA00007118"/>
    </source>
</evidence>
<evidence type="ECO:0000256" key="7">
    <source>
        <dbReference type="PIRNR" id="PIRNR000232"/>
    </source>
</evidence>
<reference evidence="10 11" key="1">
    <citation type="journal article" date="2011" name="Front. Microbiol.">
        <title>Genomic signatures of strain selection and enhancement in Bacillus atrophaeus var. globigii, a historical biowarfare simulant.</title>
        <authorList>
            <person name="Gibbons H.S."/>
            <person name="Broomall S.M."/>
            <person name="McNew L.A."/>
            <person name="Daligault H."/>
            <person name="Chapman C."/>
            <person name="Bruce D."/>
            <person name="Karavis M."/>
            <person name="Krepps M."/>
            <person name="McGregor P.A."/>
            <person name="Hong C."/>
            <person name="Park K.H."/>
            <person name="Akmal A."/>
            <person name="Feldman A."/>
            <person name="Lin J.S."/>
            <person name="Chang W.E."/>
            <person name="Higgs B.W."/>
            <person name="Demirev P."/>
            <person name="Lindquist J."/>
            <person name="Liem A."/>
            <person name="Fochler E."/>
            <person name="Read T.D."/>
            <person name="Tapia R."/>
            <person name="Johnson S."/>
            <person name="Bishop-Lilly K.A."/>
            <person name="Detter C."/>
            <person name="Han C."/>
            <person name="Sozhamannan S."/>
            <person name="Rosenzweig C.N."/>
            <person name="Skowronski E.W."/>
        </authorList>
    </citation>
    <scope>NUCLEOTIDE SEQUENCE [LARGE SCALE GENOMIC DNA]</scope>
    <source>
        <strain evidence="10 11">CL-SP19</strain>
    </source>
</reference>
<dbReference type="EC" id="1.-.-.-" evidence="7"/>
<dbReference type="RefSeq" id="WP_126783877.1">
    <property type="nucleotide sequence ID" value="NZ_PIQF01000001.1"/>
</dbReference>
<comment type="cofactor">
    <cofactor evidence="8">
        <name>FMN</name>
        <dbReference type="ChEBI" id="CHEBI:58210"/>
    </cofactor>
    <text evidence="8">Binds 1 FMN per subunit.</text>
</comment>
<dbReference type="InterPro" id="IPR026021">
    <property type="entry name" value="YdjA-like"/>
</dbReference>
<dbReference type="CDD" id="cd02135">
    <property type="entry name" value="YdjA-like"/>
    <property type="match status" value="1"/>
</dbReference>
<feature type="binding site" description="in other chain" evidence="8">
    <location>
        <begin position="10"/>
        <end position="12"/>
    </location>
    <ligand>
        <name>FMN</name>
        <dbReference type="ChEBI" id="CHEBI:58210"/>
        <note>ligand shared between dimeric partners</note>
    </ligand>
</feature>
<evidence type="ECO:0000313" key="10">
    <source>
        <dbReference type="EMBL" id="RUO77606.1"/>
    </source>
</evidence>
<dbReference type="Pfam" id="PF00881">
    <property type="entry name" value="Nitroreductase"/>
    <property type="match status" value="1"/>
</dbReference>
<evidence type="ECO:0000313" key="11">
    <source>
        <dbReference type="Proteomes" id="UP000287908"/>
    </source>
</evidence>
<dbReference type="GO" id="GO:0016491">
    <property type="term" value="F:oxidoreductase activity"/>
    <property type="evidence" value="ECO:0007669"/>
    <property type="project" value="UniProtKB-UniRule"/>
</dbReference>
<organism evidence="10 11">
    <name type="scientific">Idiomarina seosinensis</name>
    <dbReference type="NCBI Taxonomy" id="281739"/>
    <lineage>
        <taxon>Bacteria</taxon>
        <taxon>Pseudomonadati</taxon>
        <taxon>Pseudomonadota</taxon>
        <taxon>Gammaproteobacteria</taxon>
        <taxon>Alteromonadales</taxon>
        <taxon>Idiomarinaceae</taxon>
        <taxon>Idiomarina</taxon>
    </lineage>
</organism>
<sequence>MDAIELLTKRSSMPRLTEPAPTVEQLDVIRRSAIRVPDHMNLSPYRFIEFMGNDRQLLADVYQQAARLNDFGNERIEQAGQIPFRAPMIIASCLRYVDNEKVPRHEQLASVACATMAMQQACFAQGLGAIWRTGWLTEDDYVREQLGCGSEDEIVGFLYIGTPAVPTPIKPQKETDSFFNQAKDVLLF</sequence>
<feature type="domain" description="Nitroreductase" evidence="9">
    <location>
        <begin position="16"/>
        <end position="161"/>
    </location>
</feature>
<name>A0A432ZHY5_9GAMM</name>
<protein>
    <recommendedName>
        <fullName evidence="7">Putative NAD(P)H nitroreductase</fullName>
        <ecNumber evidence="7">1.-.-.-</ecNumber>
    </recommendedName>
</protein>
<evidence type="ECO:0000256" key="8">
    <source>
        <dbReference type="PIRSR" id="PIRSR000232-1"/>
    </source>
</evidence>
<dbReference type="PIRSF" id="PIRSF000232">
    <property type="entry name" value="YdjA"/>
    <property type="match status" value="1"/>
</dbReference>
<dbReference type="SUPFAM" id="SSF55469">
    <property type="entry name" value="FMN-dependent nitroreductase-like"/>
    <property type="match status" value="1"/>
</dbReference>
<dbReference type="InterPro" id="IPR029479">
    <property type="entry name" value="Nitroreductase"/>
</dbReference>
<dbReference type="InterPro" id="IPR052530">
    <property type="entry name" value="NAD(P)H_nitroreductase"/>
</dbReference>
<dbReference type="NCBIfam" id="NF008088">
    <property type="entry name" value="PRK10828.1"/>
    <property type="match status" value="1"/>
</dbReference>
<keyword evidence="11" id="KW-1185">Reference proteome</keyword>
<dbReference type="OrthoDB" id="9804207at2"/>
<keyword evidence="5 7" id="KW-0560">Oxidoreductase</keyword>
<comment type="similarity">
    <text evidence="1 7">Belongs to the nitroreductase family.</text>
</comment>
<dbReference type="PANTHER" id="PTHR43821:SF1">
    <property type="entry name" value="NAD(P)H NITROREDUCTASE YDJA-RELATED"/>
    <property type="match status" value="1"/>
</dbReference>
<keyword evidence="3 7" id="KW-0288">FMN</keyword>